<evidence type="ECO:0000256" key="2">
    <source>
        <dbReference type="SAM" id="SignalP"/>
    </source>
</evidence>
<feature type="chain" id="PRO_5045411449" evidence="2">
    <location>
        <begin position="27"/>
        <end position="262"/>
    </location>
</feature>
<dbReference type="EMBL" id="JARPYI010000012">
    <property type="protein sequence ID" value="MDT2601592.1"/>
    <property type="molecule type" value="Genomic_DNA"/>
</dbReference>
<dbReference type="RefSeq" id="WP_221675237.1">
    <property type="nucleotide sequence ID" value="NZ_JARPYF010000011.1"/>
</dbReference>
<proteinExistence type="predicted"/>
<feature type="region of interest" description="Disordered" evidence="1">
    <location>
        <begin position="38"/>
        <end position="82"/>
    </location>
</feature>
<feature type="region of interest" description="Disordered" evidence="1">
    <location>
        <begin position="214"/>
        <end position="243"/>
    </location>
</feature>
<comment type="caution">
    <text evidence="4">The sequence shown here is derived from an EMBL/GenBank/DDBJ whole genome shotgun (WGS) entry which is preliminary data.</text>
</comment>
<keyword evidence="2" id="KW-0732">Signal</keyword>
<reference evidence="4 5" key="1">
    <citation type="submission" date="2023-03" db="EMBL/GenBank/DDBJ databases">
        <authorList>
            <person name="Shen W."/>
            <person name="Cai J."/>
        </authorList>
    </citation>
    <scope>NUCLEOTIDE SEQUENCE [LARGE SCALE GENOMIC DNA]</scope>
    <source>
        <strain evidence="4 5">D6-4</strain>
    </source>
</reference>
<feature type="domain" description="WxL" evidence="3">
    <location>
        <begin position="28"/>
        <end position="260"/>
    </location>
</feature>
<evidence type="ECO:0000313" key="4">
    <source>
        <dbReference type="EMBL" id="MDT2601592.1"/>
    </source>
</evidence>
<keyword evidence="5" id="KW-1185">Reference proteome</keyword>
<dbReference type="Pfam" id="PF13731">
    <property type="entry name" value="WxL"/>
    <property type="match status" value="1"/>
</dbReference>
<evidence type="ECO:0000259" key="3">
    <source>
        <dbReference type="Pfam" id="PF13731"/>
    </source>
</evidence>
<organism evidence="4 5">
    <name type="scientific">Enterococcus hulanensis</name>
    <dbReference type="NCBI Taxonomy" id="2559929"/>
    <lineage>
        <taxon>Bacteria</taxon>
        <taxon>Bacillati</taxon>
        <taxon>Bacillota</taxon>
        <taxon>Bacilli</taxon>
        <taxon>Lactobacillales</taxon>
        <taxon>Enterococcaceae</taxon>
        <taxon>Enterococcus</taxon>
    </lineage>
</organism>
<accession>A0ABU3F3U8</accession>
<gene>
    <name evidence="4" type="ORF">P7D85_17575</name>
</gene>
<evidence type="ECO:0000313" key="5">
    <source>
        <dbReference type="Proteomes" id="UP001252875"/>
    </source>
</evidence>
<sequence length="262" mass="27875">MKPIKALSFLALSTVALTTIGSTAFAAETHEYHSHGVVEFQPNTDPTDPVDPEDPDPEHPVDPTDPTNPGGEPEPGTPGPLSIDYASTLDFGVNKISNKDEVYYARAQHYGEGHADTPDYVQVSDNRGTNGGWTLNVKETGQLTATTNTLNKVLTGAQIVLKEPEVKSNAVGVVEPTPAQEITLSPDGAESRVMAATTGSGAGTWVDYWGHVESEQETNESGQEQNEDVTKSVALSVPGSTPKDAVEYETTLTWVLTDVPSN</sequence>
<evidence type="ECO:0000256" key="1">
    <source>
        <dbReference type="SAM" id="MobiDB-lite"/>
    </source>
</evidence>
<name>A0ABU3F3U8_9ENTE</name>
<protein>
    <submittedName>
        <fullName evidence="4">WxL domain-containing protein</fullName>
    </submittedName>
</protein>
<dbReference type="Proteomes" id="UP001252875">
    <property type="component" value="Unassembled WGS sequence"/>
</dbReference>
<dbReference type="InterPro" id="IPR027994">
    <property type="entry name" value="WxL_dom"/>
</dbReference>
<feature type="signal peptide" evidence="2">
    <location>
        <begin position="1"/>
        <end position="26"/>
    </location>
</feature>